<evidence type="ECO:0000313" key="4">
    <source>
        <dbReference type="Proteomes" id="UP001521785"/>
    </source>
</evidence>
<sequence length="491" mass="53853">MVAPAFGFSVGDFIAGTKLLNILLDSFKESGGASSKFASEAVFLSSLVSTVKHLSDYIQNTPQDGIAEEVVKLVDVIKEPLTDFKRFLDKHEAALGKQPSKSGLEKVKSTIKYTVKDASGKIEKLRRQVEQPLQAQDQLAKIVEAIRAADVPTELQKQIDVLQNGLDVQNVQNDYQLKRIKDMRDSLTGQLDALENTLEETKALVINNKSNQQPTVQQEHGSSYSNRSTLEEALSDHNHELEAAMREQTRLLLALKSFLEEKVAMQQHIVDNSITAGMSRRFWPSATLPTAHMATVLVSALVSSFSAANSKTRGPRMDQTMPTQTLAYSNHVQVPSRPKIIPFSSRSTTVTKTNNAPEIQPIQSEASRWVSAFTRDTGSSTFRVRENLTPTKPTPSVFRTRGEQKFSPGKKSSSPDAIDPGEERRVAGKNWNKKMSGPDKDDSSETTTPRFGHAGPITGRSASGSWYCPDCGATNSDLTPDCCPICGSARL</sequence>
<evidence type="ECO:0008006" key="5">
    <source>
        <dbReference type="Google" id="ProtNLM"/>
    </source>
</evidence>
<comment type="caution">
    <text evidence="3">The sequence shown here is derived from an EMBL/GenBank/DDBJ whole genome shotgun (WGS) entry which is preliminary data.</text>
</comment>
<evidence type="ECO:0000256" key="1">
    <source>
        <dbReference type="SAM" id="Coils"/>
    </source>
</evidence>
<proteinExistence type="predicted"/>
<dbReference type="EMBL" id="JAKJXO020000002">
    <property type="protein sequence ID" value="KAL1610193.1"/>
    <property type="molecule type" value="Genomic_DNA"/>
</dbReference>
<evidence type="ECO:0000256" key="2">
    <source>
        <dbReference type="SAM" id="MobiDB-lite"/>
    </source>
</evidence>
<dbReference type="Proteomes" id="UP001521785">
    <property type="component" value="Unassembled WGS sequence"/>
</dbReference>
<evidence type="ECO:0000313" key="3">
    <source>
        <dbReference type="EMBL" id="KAL1610193.1"/>
    </source>
</evidence>
<name>A0ABR3S0J3_9PLEO</name>
<feature type="region of interest" description="Disordered" evidence="2">
    <location>
        <begin position="381"/>
        <end position="463"/>
    </location>
</feature>
<accession>A0ABR3S0J3</accession>
<reference evidence="3 4" key="1">
    <citation type="submission" date="2024-02" db="EMBL/GenBank/DDBJ databases">
        <title>De novo assembly and annotation of 12 fungi associated with fruit tree decline syndrome in Ontario, Canada.</title>
        <authorList>
            <person name="Sulman M."/>
            <person name="Ellouze W."/>
            <person name="Ilyukhin E."/>
        </authorList>
    </citation>
    <scope>NUCLEOTIDE SEQUENCE [LARGE SCALE GENOMIC DNA]</scope>
    <source>
        <strain evidence="3 4">M42-189</strain>
    </source>
</reference>
<gene>
    <name evidence="3" type="ORF">SLS60_001858</name>
</gene>
<protein>
    <recommendedName>
        <fullName evidence="5">RanBP2-type domain-containing protein</fullName>
    </recommendedName>
</protein>
<dbReference type="PANTHER" id="PTHR38886:SF1">
    <property type="entry name" value="NACHT-NTPASE AND P-LOOP NTPASES N-TERMINAL DOMAIN-CONTAINING PROTEIN"/>
    <property type="match status" value="1"/>
</dbReference>
<dbReference type="PANTHER" id="PTHR38886">
    <property type="entry name" value="SESA DOMAIN-CONTAINING PROTEIN"/>
    <property type="match status" value="1"/>
</dbReference>
<feature type="coiled-coil region" evidence="1">
    <location>
        <begin position="177"/>
        <end position="247"/>
    </location>
</feature>
<keyword evidence="4" id="KW-1185">Reference proteome</keyword>
<keyword evidence="1" id="KW-0175">Coiled coil</keyword>
<organism evidence="3 4">
    <name type="scientific">Paraconiothyrium brasiliense</name>
    <dbReference type="NCBI Taxonomy" id="300254"/>
    <lineage>
        <taxon>Eukaryota</taxon>
        <taxon>Fungi</taxon>
        <taxon>Dikarya</taxon>
        <taxon>Ascomycota</taxon>
        <taxon>Pezizomycotina</taxon>
        <taxon>Dothideomycetes</taxon>
        <taxon>Pleosporomycetidae</taxon>
        <taxon>Pleosporales</taxon>
        <taxon>Massarineae</taxon>
        <taxon>Didymosphaeriaceae</taxon>
        <taxon>Paraconiothyrium</taxon>
    </lineage>
</organism>